<evidence type="ECO:0000313" key="3">
    <source>
        <dbReference type="EMBL" id="PWJ40762.1"/>
    </source>
</evidence>
<evidence type="ECO:0000313" key="4">
    <source>
        <dbReference type="Proteomes" id="UP000245535"/>
    </source>
</evidence>
<proteinExistence type="inferred from homology"/>
<reference evidence="3 4" key="1">
    <citation type="submission" date="2018-03" db="EMBL/GenBank/DDBJ databases">
        <title>Genomic Encyclopedia of Archaeal and Bacterial Type Strains, Phase II (KMG-II): from individual species to whole genera.</title>
        <authorList>
            <person name="Goeker M."/>
        </authorList>
    </citation>
    <scope>NUCLEOTIDE SEQUENCE [LARGE SCALE GENOMIC DNA]</scope>
    <source>
        <strain evidence="3 4">DSM 28229</strain>
    </source>
</reference>
<dbReference type="GO" id="GO:0106026">
    <property type="term" value="F:Gly-tRNA(Ala) deacylase activity"/>
    <property type="evidence" value="ECO:0007669"/>
    <property type="project" value="UniProtKB-UniRule"/>
</dbReference>
<keyword evidence="2" id="KW-0963">Cytoplasm</keyword>
<dbReference type="PANTHER" id="PTHR10472:SF5">
    <property type="entry name" value="D-AMINOACYL-TRNA DEACYLASE 1"/>
    <property type="match status" value="1"/>
</dbReference>
<dbReference type="Proteomes" id="UP000245535">
    <property type="component" value="Unassembled WGS sequence"/>
</dbReference>
<dbReference type="OrthoDB" id="9801395at2"/>
<dbReference type="EC" id="3.1.1.-" evidence="2"/>
<comment type="catalytic activity">
    <reaction evidence="2">
        <text>glycyl-tRNA(Ala) + H2O = tRNA(Ala) + glycine + H(+)</text>
        <dbReference type="Rhea" id="RHEA:53744"/>
        <dbReference type="Rhea" id="RHEA-COMP:9657"/>
        <dbReference type="Rhea" id="RHEA-COMP:13640"/>
        <dbReference type="ChEBI" id="CHEBI:15377"/>
        <dbReference type="ChEBI" id="CHEBI:15378"/>
        <dbReference type="ChEBI" id="CHEBI:57305"/>
        <dbReference type="ChEBI" id="CHEBI:78442"/>
        <dbReference type="ChEBI" id="CHEBI:78522"/>
    </reaction>
</comment>
<dbReference type="SUPFAM" id="SSF69500">
    <property type="entry name" value="DTD-like"/>
    <property type="match status" value="1"/>
</dbReference>
<dbReference type="EC" id="3.1.1.96" evidence="2"/>
<evidence type="ECO:0000256" key="2">
    <source>
        <dbReference type="HAMAP-Rule" id="MF_00518"/>
    </source>
</evidence>
<comment type="similarity">
    <text evidence="1 2">Belongs to the DTD family.</text>
</comment>
<keyword evidence="2" id="KW-0820">tRNA-binding</keyword>
<dbReference type="HAMAP" id="MF_00518">
    <property type="entry name" value="Deacylase_Dtd"/>
    <property type="match status" value="1"/>
</dbReference>
<comment type="function">
    <text evidence="2">An aminoacyl-tRNA editing enzyme that deacylates mischarged D-aminoacyl-tRNAs. Also deacylates mischarged glycyl-tRNA(Ala), protecting cells against glycine mischarging by AlaRS. Acts via tRNA-based rather than protein-based catalysis; rejects L-amino acids rather than detecting D-amino acids in the active site. By recycling D-aminoacyl-tRNA to D-amino acids and free tRNA molecules, this enzyme counteracts the toxicity associated with the formation of D-aminoacyl-tRNA entities in vivo and helps enforce protein L-homochirality.</text>
</comment>
<dbReference type="InterPro" id="IPR023509">
    <property type="entry name" value="DTD-like_sf"/>
</dbReference>
<dbReference type="Gene3D" id="3.50.80.10">
    <property type="entry name" value="D-tyrosyl-tRNA(Tyr) deacylase"/>
    <property type="match status" value="1"/>
</dbReference>
<comment type="subcellular location">
    <subcellularLocation>
        <location evidence="2">Cytoplasm</location>
    </subcellularLocation>
</comment>
<dbReference type="GO" id="GO:0019478">
    <property type="term" value="P:D-amino acid catabolic process"/>
    <property type="evidence" value="ECO:0007669"/>
    <property type="project" value="UniProtKB-UniRule"/>
</dbReference>
<dbReference type="CDD" id="cd00563">
    <property type="entry name" value="Dtyr_deacylase"/>
    <property type="match status" value="1"/>
</dbReference>
<comment type="catalytic activity">
    <reaction evidence="2">
        <text>a D-aminoacyl-tRNA + H2O = a tRNA + a D-alpha-amino acid + H(+)</text>
        <dbReference type="Rhea" id="RHEA:13953"/>
        <dbReference type="Rhea" id="RHEA-COMP:10123"/>
        <dbReference type="Rhea" id="RHEA-COMP:10124"/>
        <dbReference type="ChEBI" id="CHEBI:15377"/>
        <dbReference type="ChEBI" id="CHEBI:15378"/>
        <dbReference type="ChEBI" id="CHEBI:59871"/>
        <dbReference type="ChEBI" id="CHEBI:78442"/>
        <dbReference type="ChEBI" id="CHEBI:79333"/>
        <dbReference type="EC" id="3.1.1.96"/>
    </reaction>
</comment>
<keyword evidence="2" id="KW-0694">RNA-binding</keyword>
<keyword evidence="4" id="KW-1185">Reference proteome</keyword>
<dbReference type="Pfam" id="PF02580">
    <property type="entry name" value="Tyr_Deacylase"/>
    <property type="match status" value="1"/>
</dbReference>
<comment type="subunit">
    <text evidence="2">Homodimer.</text>
</comment>
<accession>A0A315Z743</accession>
<dbReference type="FunFam" id="3.50.80.10:FF:000001">
    <property type="entry name" value="D-aminoacyl-tRNA deacylase"/>
    <property type="match status" value="1"/>
</dbReference>
<keyword evidence="2" id="KW-0378">Hydrolase</keyword>
<dbReference type="EMBL" id="QGDO01000004">
    <property type="protein sequence ID" value="PWJ40762.1"/>
    <property type="molecule type" value="Genomic_DNA"/>
</dbReference>
<gene>
    <name evidence="2" type="primary">dtd</name>
    <name evidence="3" type="ORF">BC781_10420</name>
</gene>
<protein>
    <recommendedName>
        <fullName evidence="2">D-aminoacyl-tRNA deacylase</fullName>
        <shortName evidence="2">DTD</shortName>
        <ecNumber evidence="2">3.1.1.96</ecNumber>
    </recommendedName>
    <alternativeName>
        <fullName evidence="2">Gly-tRNA(Ala) deacylase</fullName>
        <ecNumber evidence="2">3.1.1.-</ecNumber>
    </alternativeName>
</protein>
<comment type="caution">
    <text evidence="3">The sequence shown here is derived from an EMBL/GenBank/DDBJ whole genome shotgun (WGS) entry which is preliminary data.</text>
</comment>
<dbReference type="GO" id="GO:0051500">
    <property type="term" value="F:D-tyrosyl-tRNA(Tyr) deacylase activity"/>
    <property type="evidence" value="ECO:0007669"/>
    <property type="project" value="TreeGrafter"/>
</dbReference>
<dbReference type="PANTHER" id="PTHR10472">
    <property type="entry name" value="D-TYROSYL-TRNA TYR DEACYLASE"/>
    <property type="match status" value="1"/>
</dbReference>
<evidence type="ECO:0000256" key="1">
    <source>
        <dbReference type="ARBA" id="ARBA00009673"/>
    </source>
</evidence>
<dbReference type="GO" id="GO:0005737">
    <property type="term" value="C:cytoplasm"/>
    <property type="evidence" value="ECO:0007669"/>
    <property type="project" value="UniProtKB-SubCell"/>
</dbReference>
<name>A0A315Z743_SEDFL</name>
<sequence length="150" mass="16489">MIAVIQRVSEASVRIEGSVKGQINQGFMILLGIGHDDTEEDIDWLTKKITNLRIFQDDAGKMNCSLIDISGEILLISQFTLHASTKKGNRPSFIEAAKPEIAIPLYEQMIKTLEAKLGKSIQTGEFGADMKVSLVNDGPVTITIDTKNKK</sequence>
<feature type="short sequence motif" description="Gly-cisPro motif, important for rejection of L-amino acids" evidence="2">
    <location>
        <begin position="138"/>
        <end position="139"/>
    </location>
</feature>
<organism evidence="3 4">
    <name type="scientific">Sediminitomix flava</name>
    <dbReference type="NCBI Taxonomy" id="379075"/>
    <lineage>
        <taxon>Bacteria</taxon>
        <taxon>Pseudomonadati</taxon>
        <taxon>Bacteroidota</taxon>
        <taxon>Cytophagia</taxon>
        <taxon>Cytophagales</taxon>
        <taxon>Flammeovirgaceae</taxon>
        <taxon>Sediminitomix</taxon>
    </lineage>
</organism>
<dbReference type="AlphaFoldDB" id="A0A315Z743"/>
<dbReference type="GO" id="GO:0000049">
    <property type="term" value="F:tRNA binding"/>
    <property type="evidence" value="ECO:0007669"/>
    <property type="project" value="UniProtKB-UniRule"/>
</dbReference>
<comment type="domain">
    <text evidence="2">A Gly-cisPro motif from one monomer fits into the active site of the other monomer to allow specific chiral rejection of L-amino acids.</text>
</comment>
<dbReference type="NCBIfam" id="TIGR00256">
    <property type="entry name" value="D-aminoacyl-tRNA deacylase"/>
    <property type="match status" value="1"/>
</dbReference>
<dbReference type="RefSeq" id="WP_109619481.1">
    <property type="nucleotide sequence ID" value="NZ_QGDO01000004.1"/>
</dbReference>
<dbReference type="GO" id="GO:0043908">
    <property type="term" value="F:Ser(Gly)-tRNA(Ala) hydrolase activity"/>
    <property type="evidence" value="ECO:0007669"/>
    <property type="project" value="UniProtKB-UniRule"/>
</dbReference>
<dbReference type="InterPro" id="IPR003732">
    <property type="entry name" value="Daa-tRNA_deacyls_DTD"/>
</dbReference>